<dbReference type="AlphaFoldDB" id="A0A8H5IGG3"/>
<dbReference type="PANTHER" id="PTHR36978">
    <property type="entry name" value="P-LOOP CONTAINING NUCLEOTIDE TRIPHOSPHATE HYDROLASE"/>
    <property type="match status" value="1"/>
</dbReference>
<dbReference type="PANTHER" id="PTHR36978:SF8">
    <property type="entry name" value="NAD DEPENDENT EPIMERASE_DEHYDRATASE"/>
    <property type="match status" value="1"/>
</dbReference>
<accession>A0A8H5IGG3</accession>
<proteinExistence type="predicted"/>
<protein>
    <submittedName>
        <fullName evidence="1">ARCA-like protein</fullName>
    </submittedName>
</protein>
<dbReference type="EMBL" id="JAAOAO010000563">
    <property type="protein sequence ID" value="KAF5536522.1"/>
    <property type="molecule type" value="Genomic_DNA"/>
</dbReference>
<dbReference type="InterPro" id="IPR040632">
    <property type="entry name" value="Sulfotransfer_4"/>
</dbReference>
<gene>
    <name evidence="1" type="ORF">FNAPI_11732</name>
</gene>
<dbReference type="Pfam" id="PF17784">
    <property type="entry name" value="Sulfotransfer_4"/>
    <property type="match status" value="1"/>
</dbReference>
<name>A0A8H5IGG3_9HYPO</name>
<evidence type="ECO:0000313" key="2">
    <source>
        <dbReference type="Proteomes" id="UP000574317"/>
    </source>
</evidence>
<comment type="caution">
    <text evidence="1">The sequence shown here is derived from an EMBL/GenBank/DDBJ whole genome shotgun (WGS) entry which is preliminary data.</text>
</comment>
<dbReference type="Gene3D" id="3.40.50.300">
    <property type="entry name" value="P-loop containing nucleotide triphosphate hydrolases"/>
    <property type="match status" value="1"/>
</dbReference>
<organism evidence="1 2">
    <name type="scientific">Fusarium napiforme</name>
    <dbReference type="NCBI Taxonomy" id="42672"/>
    <lineage>
        <taxon>Eukaryota</taxon>
        <taxon>Fungi</taxon>
        <taxon>Dikarya</taxon>
        <taxon>Ascomycota</taxon>
        <taxon>Pezizomycotina</taxon>
        <taxon>Sordariomycetes</taxon>
        <taxon>Hypocreomycetidae</taxon>
        <taxon>Hypocreales</taxon>
        <taxon>Nectriaceae</taxon>
        <taxon>Fusarium</taxon>
        <taxon>Fusarium fujikuroi species complex</taxon>
    </lineage>
</organism>
<dbReference type="Proteomes" id="UP000574317">
    <property type="component" value="Unassembled WGS sequence"/>
</dbReference>
<evidence type="ECO:0000313" key="1">
    <source>
        <dbReference type="EMBL" id="KAF5536522.1"/>
    </source>
</evidence>
<dbReference type="SUPFAM" id="SSF52540">
    <property type="entry name" value="P-loop containing nucleoside triphosphate hydrolases"/>
    <property type="match status" value="1"/>
</dbReference>
<dbReference type="InterPro" id="IPR027417">
    <property type="entry name" value="P-loop_NTPase"/>
</dbReference>
<reference evidence="1 2" key="1">
    <citation type="submission" date="2020-05" db="EMBL/GenBank/DDBJ databases">
        <title>Identification and distribution of gene clusters putatively required for synthesis of sphingolipid metabolism inhibitors in phylogenetically diverse species of the filamentous fungus Fusarium.</title>
        <authorList>
            <person name="Kim H.-S."/>
            <person name="Busman M."/>
            <person name="Brown D.W."/>
            <person name="Divon H."/>
            <person name="Uhlig S."/>
            <person name="Proctor R.H."/>
        </authorList>
    </citation>
    <scope>NUCLEOTIDE SEQUENCE [LARGE SCALE GENOMIC DNA]</scope>
    <source>
        <strain evidence="1 2">NRRL 25196</strain>
    </source>
</reference>
<sequence length="521" mass="59000">MPRTSLEILETSLSSDTALYPVTSSSVGPQALTLTREQTSVQSPIDNDHAYHNPNKNPLSINELLCSEISCTLPDGDCATPPFVVKPDSLYLDRPTGQAIDHRAVELLLHFKTVIAKPWFEVTDPDFTNEALRRAPRCPLLLYSLLAVSSSHKSRFLDDPDIAQDYARYGEEYHEKCISLLLPMLNDNESITDGGFTSARTSSMRSLTRGYLEPTSTDWESIVVARPQTKQFGPNEYSALRLRSLNTVLDKNDRQSSIMKPLKLASRIGTVRNHKPSRQSFTKSVIRHREYRFPPFLCFWIVVVSDSPKDAPAATLTTCSIWFESLLFRHAHDARPRSSYTENWYSVSRTPEGNENKNITFLEVTVWSRFFKSSAACQRDDVLGPLAVWWWHFLENYVYVVPEPPSRTRTKPMEVLCVGLPRSATESLQTALLKLGYDHTYHGWDIVYETPNYASKWIRLCRKKWFGSLDGNTTITQEEFDEILGHSVAVTDAAASVFAAELIAAYPDAKVVLNYRKDLDA</sequence>
<keyword evidence="2" id="KW-1185">Reference proteome</keyword>